<evidence type="ECO:0000256" key="11">
    <source>
        <dbReference type="ARBA" id="ARBA00023136"/>
    </source>
</evidence>
<sequence>MDVITPRPVSACTRNLHWLIVLLLSGVYLSAYYRSYLTTQLEVSNWYSLVVHINAGLLVGVFSVLAIVMRRRSGRRGWLAKLSKFALYSLLLLIPLSAYMGLGFKLPIAGHWMLDSFAQVPAARQFVSEQNMLMITFQEPFALFHQEWGSEVLLPALIALHVAAALYHHFILRDQTLRAMLGRGAD</sequence>
<accession>A0A653E4X2</accession>
<dbReference type="AlphaFoldDB" id="A0A653E4X2"/>
<feature type="transmembrane region" description="Helical" evidence="13">
    <location>
        <begin position="46"/>
        <end position="69"/>
    </location>
</feature>
<dbReference type="SUPFAM" id="SSF81342">
    <property type="entry name" value="Transmembrane di-heme cytochromes"/>
    <property type="match status" value="1"/>
</dbReference>
<gene>
    <name evidence="15" type="ORF">PMYSY11_2623</name>
</gene>
<evidence type="ECO:0000256" key="1">
    <source>
        <dbReference type="ARBA" id="ARBA00001970"/>
    </source>
</evidence>
<dbReference type="GO" id="GO:0009055">
    <property type="term" value="F:electron transfer activity"/>
    <property type="evidence" value="ECO:0007669"/>
    <property type="project" value="InterPro"/>
</dbReference>
<feature type="transmembrane region" description="Helical" evidence="13">
    <location>
        <begin position="16"/>
        <end position="34"/>
    </location>
</feature>
<comment type="cofactor">
    <cofactor evidence="1">
        <name>heme b</name>
        <dbReference type="ChEBI" id="CHEBI:60344"/>
    </cofactor>
</comment>
<evidence type="ECO:0000256" key="12">
    <source>
        <dbReference type="ARBA" id="ARBA00037975"/>
    </source>
</evidence>
<keyword evidence="6 13" id="KW-0812">Transmembrane</keyword>
<dbReference type="GO" id="GO:0022904">
    <property type="term" value="P:respiratory electron transport chain"/>
    <property type="evidence" value="ECO:0007669"/>
    <property type="project" value="InterPro"/>
</dbReference>
<evidence type="ECO:0000256" key="9">
    <source>
        <dbReference type="ARBA" id="ARBA00022989"/>
    </source>
</evidence>
<evidence type="ECO:0000256" key="6">
    <source>
        <dbReference type="ARBA" id="ARBA00022692"/>
    </source>
</evidence>
<name>A0A653E4X2_9PSED</name>
<proteinExistence type="inferred from homology"/>
<comment type="subcellular location">
    <subcellularLocation>
        <location evidence="2">Cell membrane</location>
        <topology evidence="2">Multi-pass membrane protein</topology>
    </subcellularLocation>
</comment>
<dbReference type="Pfam" id="PF01292">
    <property type="entry name" value="Ni_hydr_CYTB"/>
    <property type="match status" value="1"/>
</dbReference>
<dbReference type="PANTHER" id="PTHR30529">
    <property type="entry name" value="CYTOCHROME B561"/>
    <property type="match status" value="1"/>
</dbReference>
<feature type="domain" description="Cytochrome b561 bacterial/Ni-hydrogenase" evidence="14">
    <location>
        <begin position="11"/>
        <end position="182"/>
    </location>
</feature>
<keyword evidence="8" id="KW-0249">Electron transport</keyword>
<keyword evidence="4" id="KW-1003">Cell membrane</keyword>
<reference evidence="15" key="1">
    <citation type="submission" date="2019-02" db="EMBL/GenBank/DDBJ databases">
        <authorList>
            <consortium name="Genoscope - CEA"/>
            <person name="William W."/>
        </authorList>
    </citation>
    <scope>NUCLEOTIDE SEQUENCE [LARGE SCALE GENOMIC DNA]</scope>
    <source>
        <strain evidence="15">YSy11</strain>
    </source>
</reference>
<keyword evidence="10" id="KW-0408">Iron</keyword>
<evidence type="ECO:0000256" key="3">
    <source>
        <dbReference type="ARBA" id="ARBA00022448"/>
    </source>
</evidence>
<keyword evidence="9 13" id="KW-1133">Transmembrane helix</keyword>
<evidence type="ECO:0000256" key="7">
    <source>
        <dbReference type="ARBA" id="ARBA00022723"/>
    </source>
</evidence>
<evidence type="ECO:0000256" key="2">
    <source>
        <dbReference type="ARBA" id="ARBA00004651"/>
    </source>
</evidence>
<evidence type="ECO:0000256" key="4">
    <source>
        <dbReference type="ARBA" id="ARBA00022475"/>
    </source>
</evidence>
<dbReference type="PANTHER" id="PTHR30529:SF7">
    <property type="entry name" value="CYTOCHROME B561 BACTERIAL_NI-HYDROGENASE DOMAIN-CONTAINING PROTEIN"/>
    <property type="match status" value="1"/>
</dbReference>
<evidence type="ECO:0000256" key="8">
    <source>
        <dbReference type="ARBA" id="ARBA00022982"/>
    </source>
</evidence>
<dbReference type="InterPro" id="IPR016174">
    <property type="entry name" value="Di-haem_cyt_TM"/>
</dbReference>
<keyword evidence="11 13" id="KW-0472">Membrane</keyword>
<organism evidence="15">
    <name type="scientific">Pseudomonas marincola</name>
    <dbReference type="NCBI Taxonomy" id="437900"/>
    <lineage>
        <taxon>Bacteria</taxon>
        <taxon>Pseudomonadati</taxon>
        <taxon>Pseudomonadota</taxon>
        <taxon>Gammaproteobacteria</taxon>
        <taxon>Pseudomonadales</taxon>
        <taxon>Pseudomonadaceae</taxon>
        <taxon>Pseudomonas</taxon>
    </lineage>
</organism>
<evidence type="ECO:0000313" key="15">
    <source>
        <dbReference type="EMBL" id="VEV97668.1"/>
    </source>
</evidence>
<dbReference type="RefSeq" id="WP_150548472.1">
    <property type="nucleotide sequence ID" value="NZ_LR215729.2"/>
</dbReference>
<protein>
    <recommendedName>
        <fullName evidence="14">Cytochrome b561 bacterial/Ni-hydrogenase domain-containing protein</fullName>
    </recommendedName>
</protein>
<feature type="transmembrane region" description="Helical" evidence="13">
    <location>
        <begin position="85"/>
        <end position="104"/>
    </location>
</feature>
<keyword evidence="7" id="KW-0479">Metal-binding</keyword>
<keyword evidence="5" id="KW-0349">Heme</keyword>
<dbReference type="GO" id="GO:0046872">
    <property type="term" value="F:metal ion binding"/>
    <property type="evidence" value="ECO:0007669"/>
    <property type="project" value="UniProtKB-KW"/>
</dbReference>
<comment type="similarity">
    <text evidence="12">Belongs to the cytochrome b561 family.</text>
</comment>
<dbReference type="InterPro" id="IPR011577">
    <property type="entry name" value="Cyt_b561_bac/Ni-Hgenase"/>
</dbReference>
<keyword evidence="3" id="KW-0813">Transport</keyword>
<evidence type="ECO:0000256" key="13">
    <source>
        <dbReference type="SAM" id="Phobius"/>
    </source>
</evidence>
<evidence type="ECO:0000259" key="14">
    <source>
        <dbReference type="Pfam" id="PF01292"/>
    </source>
</evidence>
<dbReference type="InterPro" id="IPR052168">
    <property type="entry name" value="Cytochrome_b561_oxidase"/>
</dbReference>
<evidence type="ECO:0000256" key="5">
    <source>
        <dbReference type="ARBA" id="ARBA00022617"/>
    </source>
</evidence>
<feature type="transmembrane region" description="Helical" evidence="13">
    <location>
        <begin position="152"/>
        <end position="172"/>
    </location>
</feature>
<evidence type="ECO:0000256" key="10">
    <source>
        <dbReference type="ARBA" id="ARBA00023004"/>
    </source>
</evidence>
<dbReference type="GO" id="GO:0005886">
    <property type="term" value="C:plasma membrane"/>
    <property type="evidence" value="ECO:0007669"/>
    <property type="project" value="UniProtKB-SubCell"/>
</dbReference>
<dbReference type="EMBL" id="LR215729">
    <property type="protein sequence ID" value="VEV97668.1"/>
    <property type="molecule type" value="Genomic_DNA"/>
</dbReference>
<dbReference type="GO" id="GO:0020037">
    <property type="term" value="F:heme binding"/>
    <property type="evidence" value="ECO:0007669"/>
    <property type="project" value="TreeGrafter"/>
</dbReference>